<sequence length="267" mass="31245">MINNRSYALILPLLAILLPATAFSIDDAAVEKKGLAIATETDLRDADFGDSSASLKMVLRNRHGETSERLLRNKTLEVTNDGDKVIIIFDTPRDVKGTAFLSFTHKLEPDDQWLYLPALKRVKRIASRNKAGPFMGSEFAYEDISSQEIEKYSYRYIKDETFDGRDHFIIERDPVDPRSGYKRQRVWIDKAEYRIWKIDFYDRKDSLLKTLSYDDYNQYLKKFWRANIMEMTNHQTGKSTRLSWTEFSFKNGFSEKEFTKNALKKSR</sequence>
<name>A0A3B0ZEQ1_9ZZZZ</name>
<evidence type="ECO:0000259" key="1">
    <source>
        <dbReference type="Pfam" id="PF17131"/>
    </source>
</evidence>
<dbReference type="Gene3D" id="2.50.20.10">
    <property type="entry name" value="Lipoprotein localisation LolA/LolB/LppX"/>
    <property type="match status" value="1"/>
</dbReference>
<gene>
    <name evidence="2" type="ORF">MNBD_GAMMA17-811</name>
</gene>
<evidence type="ECO:0000313" key="2">
    <source>
        <dbReference type="EMBL" id="VAW86663.1"/>
    </source>
</evidence>
<dbReference type="CDD" id="cd16329">
    <property type="entry name" value="LolA_like"/>
    <property type="match status" value="1"/>
</dbReference>
<proteinExistence type="predicted"/>
<dbReference type="AlphaFoldDB" id="A0A3B0ZEQ1"/>
<feature type="domain" description="Uncharacterized protein TP-0789" evidence="1">
    <location>
        <begin position="83"/>
        <end position="265"/>
    </location>
</feature>
<dbReference type="Pfam" id="PF17131">
    <property type="entry name" value="LolA_like"/>
    <property type="match status" value="1"/>
</dbReference>
<dbReference type="EMBL" id="UOFQ01000047">
    <property type="protein sequence ID" value="VAW86663.1"/>
    <property type="molecule type" value="Genomic_DNA"/>
</dbReference>
<organism evidence="2">
    <name type="scientific">hydrothermal vent metagenome</name>
    <dbReference type="NCBI Taxonomy" id="652676"/>
    <lineage>
        <taxon>unclassified sequences</taxon>
        <taxon>metagenomes</taxon>
        <taxon>ecological metagenomes</taxon>
    </lineage>
</organism>
<protein>
    <submittedName>
        <fullName evidence="2">Outer membrane lipoprotein-sorting protein</fullName>
    </submittedName>
</protein>
<accession>A0A3B0ZEQ1</accession>
<keyword evidence="2" id="KW-0449">Lipoprotein</keyword>
<dbReference type="InterPro" id="IPR033399">
    <property type="entry name" value="TP_0789-like"/>
</dbReference>
<reference evidence="2" key="1">
    <citation type="submission" date="2018-06" db="EMBL/GenBank/DDBJ databases">
        <authorList>
            <person name="Zhirakovskaya E."/>
        </authorList>
    </citation>
    <scope>NUCLEOTIDE SEQUENCE</scope>
</reference>